<proteinExistence type="predicted"/>
<reference evidence="1 2" key="1">
    <citation type="submission" date="2009-10" db="EMBL/GenBank/DDBJ databases">
        <authorList>
            <person name="Weinstock G."/>
            <person name="Sodergren E."/>
            <person name="Clifton S."/>
            <person name="Fulton L."/>
            <person name="Fulton B."/>
            <person name="Courtney L."/>
            <person name="Fronick C."/>
            <person name="Harrison M."/>
            <person name="Strong C."/>
            <person name="Farmer C."/>
            <person name="Delahaunty K."/>
            <person name="Markovic C."/>
            <person name="Hall O."/>
            <person name="Minx P."/>
            <person name="Tomlinson C."/>
            <person name="Mitreva M."/>
            <person name="Nelson J."/>
            <person name="Hou S."/>
            <person name="Wollam A."/>
            <person name="Pepin K.H."/>
            <person name="Johnson M."/>
            <person name="Bhonagiri V."/>
            <person name="Nash W.E."/>
            <person name="Warren W."/>
            <person name="Chinwalla A."/>
            <person name="Mardis E.R."/>
            <person name="Wilson R.K."/>
        </authorList>
    </citation>
    <scope>NUCLEOTIDE SEQUENCE [LARGE SCALE GENOMIC DNA]</scope>
    <source>
        <strain evidence="2">ATCC 25996 / DSM 4631 / NCTC 10774 / M26</strain>
    </source>
</reference>
<dbReference type="AlphaFoldDB" id="D2ZU80"/>
<evidence type="ECO:0000313" key="2">
    <source>
        <dbReference type="Proteomes" id="UP000003344"/>
    </source>
</evidence>
<evidence type="ECO:0000313" key="1">
    <source>
        <dbReference type="EMBL" id="EFC89265.1"/>
    </source>
</evidence>
<dbReference type="STRING" id="546266.NEIMUCOT_04168"/>
<protein>
    <submittedName>
        <fullName evidence="1">Uncharacterized protein</fullName>
    </submittedName>
</protein>
<name>D2ZU80_NEIM2</name>
<sequence length="45" mass="5434">MFQTTFSNERSSEKLLKRFKIDVGRILESEVVRAFVRYKYPTYSL</sequence>
<dbReference type="EMBL" id="ACDX02000003">
    <property type="protein sequence ID" value="EFC89265.1"/>
    <property type="molecule type" value="Genomic_DNA"/>
</dbReference>
<comment type="caution">
    <text evidence="1">The sequence shown here is derived from an EMBL/GenBank/DDBJ whole genome shotgun (WGS) entry which is preliminary data.</text>
</comment>
<accession>D2ZU80</accession>
<dbReference type="Proteomes" id="UP000003344">
    <property type="component" value="Unassembled WGS sequence"/>
</dbReference>
<gene>
    <name evidence="1" type="ORF">NEIMUCOT_04168</name>
</gene>
<organism evidence="1 2">
    <name type="scientific">Neisseria mucosa (strain ATCC 25996 / DSM 4631 / NCTC 10774 / M26)</name>
    <dbReference type="NCBI Taxonomy" id="546266"/>
    <lineage>
        <taxon>Bacteria</taxon>
        <taxon>Pseudomonadati</taxon>
        <taxon>Pseudomonadota</taxon>
        <taxon>Betaproteobacteria</taxon>
        <taxon>Neisseriales</taxon>
        <taxon>Neisseriaceae</taxon>
        <taxon>Neisseria</taxon>
    </lineage>
</organism>